<feature type="compositionally biased region" description="Polar residues" evidence="1">
    <location>
        <begin position="212"/>
        <end position="222"/>
    </location>
</feature>
<proteinExistence type="predicted"/>
<organism evidence="2 3">
    <name type="scientific">Cristinia sonorae</name>
    <dbReference type="NCBI Taxonomy" id="1940300"/>
    <lineage>
        <taxon>Eukaryota</taxon>
        <taxon>Fungi</taxon>
        <taxon>Dikarya</taxon>
        <taxon>Basidiomycota</taxon>
        <taxon>Agaricomycotina</taxon>
        <taxon>Agaricomycetes</taxon>
        <taxon>Agaricomycetidae</taxon>
        <taxon>Agaricales</taxon>
        <taxon>Pleurotineae</taxon>
        <taxon>Stephanosporaceae</taxon>
        <taxon>Cristinia</taxon>
    </lineage>
</organism>
<feature type="compositionally biased region" description="Polar residues" evidence="1">
    <location>
        <begin position="96"/>
        <end position="107"/>
    </location>
</feature>
<evidence type="ECO:0000313" key="2">
    <source>
        <dbReference type="EMBL" id="KAH8077506.1"/>
    </source>
</evidence>
<accession>A0A8K0UFQ2</accession>
<protein>
    <submittedName>
        <fullName evidence="2">Uncharacterized protein</fullName>
    </submittedName>
</protein>
<dbReference type="AlphaFoldDB" id="A0A8K0UFQ2"/>
<evidence type="ECO:0000313" key="3">
    <source>
        <dbReference type="Proteomes" id="UP000813824"/>
    </source>
</evidence>
<keyword evidence="3" id="KW-1185">Reference proteome</keyword>
<evidence type="ECO:0000256" key="1">
    <source>
        <dbReference type="SAM" id="MobiDB-lite"/>
    </source>
</evidence>
<comment type="caution">
    <text evidence="2">The sequence shown here is derived from an EMBL/GenBank/DDBJ whole genome shotgun (WGS) entry which is preliminary data.</text>
</comment>
<dbReference type="Proteomes" id="UP000813824">
    <property type="component" value="Unassembled WGS sequence"/>
</dbReference>
<feature type="region of interest" description="Disordered" evidence="1">
    <location>
        <begin position="94"/>
        <end position="119"/>
    </location>
</feature>
<dbReference type="EMBL" id="JAEVFJ010000063">
    <property type="protein sequence ID" value="KAH8077506.1"/>
    <property type="molecule type" value="Genomic_DNA"/>
</dbReference>
<feature type="region of interest" description="Disordered" evidence="1">
    <location>
        <begin position="140"/>
        <end position="222"/>
    </location>
</feature>
<name>A0A8K0UFQ2_9AGAR</name>
<sequence>MGTSLGQLHRACRCVRPGACSSMSRVALPDLIPQEPLYPEHVASGSGSWAYQPPQEYIYPVQPEGDWIAPQQLSPLEHFDKDALSDLHIHQHESYSDNTGSISSPMSDASLESLPAHESVLPTSSTSSIANWNVYPSSHHYQHHDTPGGQHSHPCDSHPHSSNSPVLGPDVGGQQLGYPSEQHIAQEPVRYPSPGHRRSRHRSERSGVDAPMSQSTQQDSGFTEVSSFLRDGTSHRHALPPPSYAIVEIHAGCFFARETGISAADALSITLAKSIIVVSGVPKLTPSFTELTFGFIPNP</sequence>
<gene>
    <name evidence="2" type="ORF">BXZ70DRAFT_698343</name>
</gene>
<reference evidence="2" key="1">
    <citation type="journal article" date="2021" name="New Phytol.">
        <title>Evolutionary innovations through gain and loss of genes in the ectomycorrhizal Boletales.</title>
        <authorList>
            <person name="Wu G."/>
            <person name="Miyauchi S."/>
            <person name="Morin E."/>
            <person name="Kuo A."/>
            <person name="Drula E."/>
            <person name="Varga T."/>
            <person name="Kohler A."/>
            <person name="Feng B."/>
            <person name="Cao Y."/>
            <person name="Lipzen A."/>
            <person name="Daum C."/>
            <person name="Hundley H."/>
            <person name="Pangilinan J."/>
            <person name="Johnson J."/>
            <person name="Barry K."/>
            <person name="LaButti K."/>
            <person name="Ng V."/>
            <person name="Ahrendt S."/>
            <person name="Min B."/>
            <person name="Choi I.G."/>
            <person name="Park H."/>
            <person name="Plett J.M."/>
            <person name="Magnuson J."/>
            <person name="Spatafora J.W."/>
            <person name="Nagy L.G."/>
            <person name="Henrissat B."/>
            <person name="Grigoriev I.V."/>
            <person name="Yang Z.L."/>
            <person name="Xu J."/>
            <person name="Martin F.M."/>
        </authorList>
    </citation>
    <scope>NUCLEOTIDE SEQUENCE</scope>
    <source>
        <strain evidence="2">KKN 215</strain>
    </source>
</reference>